<feature type="transmembrane region" description="Helical" evidence="1">
    <location>
        <begin position="118"/>
        <end position="143"/>
    </location>
</feature>
<dbReference type="EMBL" id="RBNJ01007299">
    <property type="protein sequence ID" value="RUS28048.1"/>
    <property type="molecule type" value="Genomic_DNA"/>
</dbReference>
<proteinExistence type="predicted"/>
<comment type="caution">
    <text evidence="2">The sequence shown here is derived from an EMBL/GenBank/DDBJ whole genome shotgun (WGS) entry which is preliminary data.</text>
</comment>
<gene>
    <name evidence="2" type="ORF">BC938DRAFT_482401</name>
</gene>
<evidence type="ECO:0000313" key="2">
    <source>
        <dbReference type="EMBL" id="RUS28048.1"/>
    </source>
</evidence>
<evidence type="ECO:0000256" key="1">
    <source>
        <dbReference type="SAM" id="Phobius"/>
    </source>
</evidence>
<feature type="transmembrane region" description="Helical" evidence="1">
    <location>
        <begin position="159"/>
        <end position="177"/>
    </location>
</feature>
<organism evidence="2 3">
    <name type="scientific">Jimgerdemannia flammicorona</name>
    <dbReference type="NCBI Taxonomy" id="994334"/>
    <lineage>
        <taxon>Eukaryota</taxon>
        <taxon>Fungi</taxon>
        <taxon>Fungi incertae sedis</taxon>
        <taxon>Mucoromycota</taxon>
        <taxon>Mucoromycotina</taxon>
        <taxon>Endogonomycetes</taxon>
        <taxon>Endogonales</taxon>
        <taxon>Endogonaceae</taxon>
        <taxon>Jimgerdemannia</taxon>
    </lineage>
</organism>
<dbReference type="AlphaFoldDB" id="A0A433QE42"/>
<name>A0A433QE42_9FUNG</name>
<reference evidence="2 3" key="1">
    <citation type="journal article" date="2018" name="New Phytol.">
        <title>Phylogenomics of Endogonaceae and evolution of mycorrhizas within Mucoromycota.</title>
        <authorList>
            <person name="Chang Y."/>
            <person name="Desiro A."/>
            <person name="Na H."/>
            <person name="Sandor L."/>
            <person name="Lipzen A."/>
            <person name="Clum A."/>
            <person name="Barry K."/>
            <person name="Grigoriev I.V."/>
            <person name="Martin F.M."/>
            <person name="Stajich J.E."/>
            <person name="Smith M.E."/>
            <person name="Bonito G."/>
            <person name="Spatafora J.W."/>
        </authorList>
    </citation>
    <scope>NUCLEOTIDE SEQUENCE [LARGE SCALE GENOMIC DNA]</scope>
    <source>
        <strain evidence="2 3">AD002</strain>
    </source>
</reference>
<dbReference type="Proteomes" id="UP000274822">
    <property type="component" value="Unassembled WGS sequence"/>
</dbReference>
<feature type="transmembrane region" description="Helical" evidence="1">
    <location>
        <begin position="81"/>
        <end position="106"/>
    </location>
</feature>
<accession>A0A433QE42</accession>
<sequence length="197" mass="21539">MNSTTTGTSDGNGPPHIAHLLATTIVVWTSVVFNIISCVVIGRKVILKFSRLRFGCFLTSIVVIVQGIVSVQRIWDVVSELSFSLLRSVTLVLFINLMVAITLDLGGKFYVGENRRGALYWATLVATAIINVMFVVAFILLLIPDTLAMGTIIHNASRVSWPVVLLIAYWYAFSPVVKTRLGEKAESQSAVVAVGIW</sequence>
<feature type="transmembrane region" description="Helical" evidence="1">
    <location>
        <begin position="20"/>
        <end position="42"/>
    </location>
</feature>
<keyword evidence="1" id="KW-0472">Membrane</keyword>
<keyword evidence="3" id="KW-1185">Reference proteome</keyword>
<keyword evidence="1" id="KW-1133">Transmembrane helix</keyword>
<keyword evidence="1" id="KW-0812">Transmembrane</keyword>
<evidence type="ECO:0000313" key="3">
    <source>
        <dbReference type="Proteomes" id="UP000274822"/>
    </source>
</evidence>
<protein>
    <submittedName>
        <fullName evidence="2">Uncharacterized protein</fullName>
    </submittedName>
</protein>
<feature type="transmembrane region" description="Helical" evidence="1">
    <location>
        <begin position="54"/>
        <end position="75"/>
    </location>
</feature>